<protein>
    <recommendedName>
        <fullName evidence="3">Maf-like protein</fullName>
    </recommendedName>
</protein>
<name>A0A1G2K525_9BACT</name>
<gene>
    <name evidence="1" type="ORF">A2131_00815</name>
</gene>
<accession>A0A1G2K525</accession>
<dbReference type="Proteomes" id="UP000177392">
    <property type="component" value="Unassembled WGS sequence"/>
</dbReference>
<evidence type="ECO:0008006" key="3">
    <source>
        <dbReference type="Google" id="ProtNLM"/>
    </source>
</evidence>
<evidence type="ECO:0000313" key="1">
    <source>
        <dbReference type="EMBL" id="OGZ94544.1"/>
    </source>
</evidence>
<dbReference type="EMBL" id="MHQB01000009">
    <property type="protein sequence ID" value="OGZ94544.1"/>
    <property type="molecule type" value="Genomic_DNA"/>
</dbReference>
<proteinExistence type="predicted"/>
<comment type="caution">
    <text evidence="1">The sequence shown here is derived from an EMBL/GenBank/DDBJ whole genome shotgun (WGS) entry which is preliminary data.</text>
</comment>
<reference evidence="1 2" key="1">
    <citation type="journal article" date="2016" name="Nat. Commun.">
        <title>Thousands of microbial genomes shed light on interconnected biogeochemical processes in an aquifer system.</title>
        <authorList>
            <person name="Anantharaman K."/>
            <person name="Brown C.T."/>
            <person name="Hug L.A."/>
            <person name="Sharon I."/>
            <person name="Castelle C.J."/>
            <person name="Probst A.J."/>
            <person name="Thomas B.C."/>
            <person name="Singh A."/>
            <person name="Wilkins M.J."/>
            <person name="Karaoz U."/>
            <person name="Brodie E.L."/>
            <person name="Williams K.H."/>
            <person name="Hubbard S.S."/>
            <person name="Banfield J.F."/>
        </authorList>
    </citation>
    <scope>NUCLEOTIDE SEQUENCE [LARGE SCALE GENOMIC DNA]</scope>
</reference>
<sequence>MKIAICGSLDFTYEIEKLANELRKMGFEVCIPISSERILKGEFSLDEVKKEKENGKFSDRAIKYDSIRTYWNIINNFDAVLIANFDKKGIKDYIGGNSFLEMGFAHILQRKIFLLNEIPDMIYSDEIRAMQPLVLNRDLSQIK</sequence>
<dbReference type="AlphaFoldDB" id="A0A1G2K525"/>
<organism evidence="1 2">
    <name type="scientific">Candidatus Sungbacteria bacterium GWC2_49_10</name>
    <dbReference type="NCBI Taxonomy" id="1802263"/>
    <lineage>
        <taxon>Bacteria</taxon>
        <taxon>Candidatus Sungiibacteriota</taxon>
    </lineage>
</organism>
<evidence type="ECO:0000313" key="2">
    <source>
        <dbReference type="Proteomes" id="UP000177392"/>
    </source>
</evidence>